<protein>
    <recommendedName>
        <fullName evidence="4">DUF2905 family protein</fullName>
    </recommendedName>
</protein>
<keyword evidence="3" id="KW-1185">Reference proteome</keyword>
<evidence type="ECO:0000256" key="1">
    <source>
        <dbReference type="SAM" id="Phobius"/>
    </source>
</evidence>
<dbReference type="Proteomes" id="UP000285120">
    <property type="component" value="Unassembled WGS sequence"/>
</dbReference>
<keyword evidence="1" id="KW-0472">Membrane</keyword>
<dbReference type="AlphaFoldDB" id="A0A419V3Z6"/>
<evidence type="ECO:0000313" key="3">
    <source>
        <dbReference type="Proteomes" id="UP000285120"/>
    </source>
</evidence>
<comment type="caution">
    <text evidence="2">The sequence shown here is derived from an EMBL/GenBank/DDBJ whole genome shotgun (WGS) entry which is preliminary data.</text>
</comment>
<proteinExistence type="predicted"/>
<dbReference type="Pfam" id="PF11146">
    <property type="entry name" value="DUF2905"/>
    <property type="match status" value="1"/>
</dbReference>
<name>A0A419V3Z6_9BACL</name>
<keyword evidence="1" id="KW-1133">Transmembrane helix</keyword>
<dbReference type="OrthoDB" id="9811610at2"/>
<reference evidence="2 3" key="1">
    <citation type="submission" date="2018-09" db="EMBL/GenBank/DDBJ databases">
        <title>Genomic Encyclopedia of Archaeal and Bacterial Type Strains, Phase II (KMG-II): from individual species to whole genera.</title>
        <authorList>
            <person name="Goeker M."/>
        </authorList>
    </citation>
    <scope>NUCLEOTIDE SEQUENCE [LARGE SCALE GENOMIC DNA]</scope>
    <source>
        <strain evidence="2 3">DSM 17008</strain>
    </source>
</reference>
<gene>
    <name evidence="2" type="ORF">ATL39_2310</name>
</gene>
<dbReference type="InterPro" id="IPR021320">
    <property type="entry name" value="DUF2905"/>
</dbReference>
<evidence type="ECO:0000313" key="2">
    <source>
        <dbReference type="EMBL" id="RKD73106.1"/>
    </source>
</evidence>
<evidence type="ECO:0008006" key="4">
    <source>
        <dbReference type="Google" id="ProtNLM"/>
    </source>
</evidence>
<keyword evidence="1" id="KW-0812">Transmembrane</keyword>
<sequence length="72" mass="7992">MNDIPKLLIGLGAALILFGLIWQVGGRYISLGRLPGDFFFKGENTSFYFPLATSIIISIVLSLILFVIGRFR</sequence>
<accession>A0A419V3Z6</accession>
<organism evidence="2 3">
    <name type="scientific">Sinobaca qinghaiensis</name>
    <dbReference type="NCBI Taxonomy" id="342944"/>
    <lineage>
        <taxon>Bacteria</taxon>
        <taxon>Bacillati</taxon>
        <taxon>Bacillota</taxon>
        <taxon>Bacilli</taxon>
        <taxon>Bacillales</taxon>
        <taxon>Sporolactobacillaceae</taxon>
        <taxon>Sinobaca</taxon>
    </lineage>
</organism>
<dbReference type="PANTHER" id="PTHR36443:SF1">
    <property type="entry name" value="BSR5223 PROTEIN"/>
    <property type="match status" value="1"/>
</dbReference>
<feature type="transmembrane region" description="Helical" evidence="1">
    <location>
        <begin position="47"/>
        <end position="68"/>
    </location>
</feature>
<dbReference type="EMBL" id="RAPK01000009">
    <property type="protein sequence ID" value="RKD73106.1"/>
    <property type="molecule type" value="Genomic_DNA"/>
</dbReference>
<dbReference type="PANTHER" id="PTHR36443">
    <property type="entry name" value="BSR5223 PROTEIN"/>
    <property type="match status" value="1"/>
</dbReference>
<dbReference type="RefSeq" id="WP_120193485.1">
    <property type="nucleotide sequence ID" value="NZ_RAPK01000009.1"/>
</dbReference>